<evidence type="ECO:0000313" key="2">
    <source>
        <dbReference type="EMBL" id="PXZ05904.1"/>
    </source>
</evidence>
<dbReference type="AlphaFoldDB" id="A0A2V4E665"/>
<gene>
    <name evidence="2" type="ORF">DKK79_04360</name>
</gene>
<dbReference type="Proteomes" id="UP000247483">
    <property type="component" value="Unassembled WGS sequence"/>
</dbReference>
<evidence type="ECO:0000259" key="1">
    <source>
        <dbReference type="Pfam" id="PF00535"/>
    </source>
</evidence>
<accession>A0A2V4E665</accession>
<dbReference type="InterPro" id="IPR029044">
    <property type="entry name" value="Nucleotide-diphossugar_trans"/>
</dbReference>
<dbReference type="Gene3D" id="3.90.550.10">
    <property type="entry name" value="Spore Coat Polysaccharide Biosynthesis Protein SpsA, Chain A"/>
    <property type="match status" value="1"/>
</dbReference>
<protein>
    <recommendedName>
        <fullName evidence="1">Glycosyltransferase 2-like domain-containing protein</fullName>
    </recommendedName>
</protein>
<proteinExistence type="predicted"/>
<reference evidence="2 3" key="1">
    <citation type="submission" date="2018-05" db="EMBL/GenBank/DDBJ databases">
        <title>Reference genomes for bee gut microbiota database.</title>
        <authorList>
            <person name="Ellegaard K.M."/>
        </authorList>
    </citation>
    <scope>NUCLEOTIDE SEQUENCE [LARGE SCALE GENOMIC DNA]</scope>
    <source>
        <strain evidence="2 3">ESL0177</strain>
    </source>
</reference>
<organism evidence="2 3">
    <name type="scientific">Gilliamella apicola</name>
    <dbReference type="NCBI Taxonomy" id="1196095"/>
    <lineage>
        <taxon>Bacteria</taxon>
        <taxon>Pseudomonadati</taxon>
        <taxon>Pseudomonadota</taxon>
        <taxon>Gammaproteobacteria</taxon>
        <taxon>Orbales</taxon>
        <taxon>Orbaceae</taxon>
        <taxon>Gilliamella</taxon>
    </lineage>
</organism>
<dbReference type="PANTHER" id="PTHR43685:SF2">
    <property type="entry name" value="GLYCOSYLTRANSFERASE 2-LIKE DOMAIN-CONTAINING PROTEIN"/>
    <property type="match status" value="1"/>
</dbReference>
<dbReference type="CDD" id="cd00761">
    <property type="entry name" value="Glyco_tranf_GTA_type"/>
    <property type="match status" value="1"/>
</dbReference>
<dbReference type="Pfam" id="PF00535">
    <property type="entry name" value="Glycos_transf_2"/>
    <property type="match status" value="1"/>
</dbReference>
<dbReference type="PANTHER" id="PTHR43685">
    <property type="entry name" value="GLYCOSYLTRANSFERASE"/>
    <property type="match status" value="1"/>
</dbReference>
<dbReference type="InterPro" id="IPR050834">
    <property type="entry name" value="Glycosyltransf_2"/>
</dbReference>
<evidence type="ECO:0000313" key="3">
    <source>
        <dbReference type="Proteomes" id="UP000247483"/>
    </source>
</evidence>
<dbReference type="EMBL" id="QGLP01000004">
    <property type="protein sequence ID" value="PXZ05904.1"/>
    <property type="molecule type" value="Genomic_DNA"/>
</dbReference>
<dbReference type="SUPFAM" id="SSF53448">
    <property type="entry name" value="Nucleotide-diphospho-sugar transferases"/>
    <property type="match status" value="1"/>
</dbReference>
<feature type="domain" description="Glycosyltransferase 2-like" evidence="1">
    <location>
        <begin position="9"/>
        <end position="106"/>
    </location>
</feature>
<dbReference type="InterPro" id="IPR001173">
    <property type="entry name" value="Glyco_trans_2-like"/>
</dbReference>
<dbReference type="RefSeq" id="WP_110422994.1">
    <property type="nucleotide sequence ID" value="NZ_QGLP01000004.1"/>
</dbReference>
<name>A0A2V4E665_9GAMM</name>
<comment type="caution">
    <text evidence="2">The sequence shown here is derived from an EMBL/GenBank/DDBJ whole genome shotgun (WGS) entry which is preliminary data.</text>
</comment>
<sequence>MINKTVRLTIIIPCYNVEDYIEDCLISVTKDDTYPLEIICIDDGSTDNTLLILEQYQSKFSNIKIIKQPNLGVSQARNKGVECSSGDYILFIDSDDIINHNLLKEFRYYLKLIPQLDLFYFDYTSFKDGEMISCMTNLENSKTKNFISGVDLLNHLLERRNYSGVVWRFIFHRKLFTEKFIEKNHEDHSVSLSIISKAKLTNYYINKNSYFHRVRASSLSEQYIDDSNLKTLKRVLEHCITEINTLQLSDNAKRNYICAMNITYLESLLRSDKTFQKQIKNEIIKELGLLKLMIRVYNSKKCNPIRNIFYILKFVKKNPCTFTAKKILLKCAITKKYPYMNIEKDYKYYSSLNKF</sequence>